<dbReference type="PANTHER" id="PTHR12138:SF162">
    <property type="entry name" value="CHROMOSOME UNDETERMINED SCAFFOLD_275, WHOLE GENOME SHOTGUN SEQUENCE"/>
    <property type="match status" value="1"/>
</dbReference>
<dbReference type="AlphaFoldDB" id="A0A8I3WI32"/>
<dbReference type="PANTHER" id="PTHR12138">
    <property type="entry name" value="PRIMATE-EXPANDED PROTEIN FAMILY"/>
    <property type="match status" value="1"/>
</dbReference>
<name>A0A8I3WI32_CALJA</name>
<accession>A0A8I3WI32</accession>
<protein>
    <submittedName>
        <fullName evidence="2">Uncharacterized protein</fullName>
    </submittedName>
</protein>
<proteinExistence type="predicted"/>
<organism evidence="2 3">
    <name type="scientific">Callithrix jacchus</name>
    <name type="common">White-tufted-ear marmoset</name>
    <name type="synonym">Simia Jacchus</name>
    <dbReference type="NCBI Taxonomy" id="9483"/>
    <lineage>
        <taxon>Eukaryota</taxon>
        <taxon>Metazoa</taxon>
        <taxon>Chordata</taxon>
        <taxon>Craniata</taxon>
        <taxon>Vertebrata</taxon>
        <taxon>Euteleostomi</taxon>
        <taxon>Mammalia</taxon>
        <taxon>Eutheria</taxon>
        <taxon>Euarchontoglires</taxon>
        <taxon>Primates</taxon>
        <taxon>Haplorrhini</taxon>
        <taxon>Platyrrhini</taxon>
        <taxon>Cebidae</taxon>
        <taxon>Callitrichinae</taxon>
        <taxon>Callithrix</taxon>
        <taxon>Callithrix</taxon>
    </lineage>
</organism>
<keyword evidence="1" id="KW-1133">Transmembrane helix</keyword>
<evidence type="ECO:0000313" key="2">
    <source>
        <dbReference type="Ensembl" id="ENSCJAP00000090395.1"/>
    </source>
</evidence>
<dbReference type="GeneTree" id="ENSGT00940000166898"/>
<evidence type="ECO:0000313" key="3">
    <source>
        <dbReference type="Proteomes" id="UP000008225"/>
    </source>
</evidence>
<sequence length="124" mass="13781">MIVSVRFSEQVIELLVSPDFLVMCSFFFFFFLRRSFALVTQAGVQWLISAHRNLRLLGSGNSPASASQVAGITGTRHHAQLIFCIFSKTEFCSCYPGWSAMARSRLTATSASWVQAILLSQPPE</sequence>
<reference evidence="2 3" key="1">
    <citation type="submission" date="2009-03" db="EMBL/GenBank/DDBJ databases">
        <authorList>
            <person name="Warren W."/>
            <person name="Ye L."/>
            <person name="Minx P."/>
            <person name="Worley K."/>
            <person name="Gibbs R."/>
            <person name="Wilson R.K."/>
        </authorList>
    </citation>
    <scope>NUCLEOTIDE SEQUENCE [LARGE SCALE GENOMIC DNA]</scope>
</reference>
<reference evidence="2" key="2">
    <citation type="submission" date="2025-08" db="UniProtKB">
        <authorList>
            <consortium name="Ensembl"/>
        </authorList>
    </citation>
    <scope>IDENTIFICATION</scope>
</reference>
<reference evidence="2" key="3">
    <citation type="submission" date="2025-09" db="UniProtKB">
        <authorList>
            <consortium name="Ensembl"/>
        </authorList>
    </citation>
    <scope>IDENTIFICATION</scope>
</reference>
<keyword evidence="1" id="KW-0472">Membrane</keyword>
<evidence type="ECO:0000256" key="1">
    <source>
        <dbReference type="SAM" id="Phobius"/>
    </source>
</evidence>
<keyword evidence="3" id="KW-1185">Reference proteome</keyword>
<keyword evidence="1" id="KW-0812">Transmembrane</keyword>
<dbReference type="Proteomes" id="UP000008225">
    <property type="component" value="Chromosome 1"/>
</dbReference>
<dbReference type="PRINTS" id="PR02045">
    <property type="entry name" value="F138DOMAIN"/>
</dbReference>
<dbReference type="Ensembl" id="ENSCJAT00000125915.1">
    <property type="protein sequence ID" value="ENSCJAP00000090395.1"/>
    <property type="gene ID" value="ENSCJAG00000071723.1"/>
</dbReference>
<feature type="transmembrane region" description="Helical" evidence="1">
    <location>
        <begin position="12"/>
        <end position="32"/>
    </location>
</feature>